<keyword evidence="2" id="KW-0378">Hydrolase</keyword>
<dbReference type="InterPro" id="IPR000086">
    <property type="entry name" value="NUDIX_hydrolase_dom"/>
</dbReference>
<dbReference type="PROSITE" id="PS51462">
    <property type="entry name" value="NUDIX"/>
    <property type="match status" value="1"/>
</dbReference>
<evidence type="ECO:0000313" key="4">
    <source>
        <dbReference type="EMBL" id="MPM84320.1"/>
    </source>
</evidence>
<dbReference type="PANTHER" id="PTHR43046:SF16">
    <property type="entry name" value="ADP-RIBOSE PYROPHOSPHATASE YJHB-RELATED"/>
    <property type="match status" value="1"/>
</dbReference>
<comment type="caution">
    <text evidence="4">The sequence shown here is derived from an EMBL/GenBank/DDBJ whole genome shotgun (WGS) entry which is preliminary data.</text>
</comment>
<dbReference type="EMBL" id="VSSQ01032899">
    <property type="protein sequence ID" value="MPM84320.1"/>
    <property type="molecule type" value="Genomic_DNA"/>
</dbReference>
<name>A0A645D4A5_9ZZZZ</name>
<dbReference type="GO" id="GO:0016787">
    <property type="term" value="F:hydrolase activity"/>
    <property type="evidence" value="ECO:0007669"/>
    <property type="project" value="UniProtKB-KW"/>
</dbReference>
<dbReference type="PANTHER" id="PTHR43046">
    <property type="entry name" value="GDP-MANNOSE MANNOSYL HYDROLASE"/>
    <property type="match status" value="1"/>
</dbReference>
<gene>
    <name evidence="4" type="ORF">SDC9_131391</name>
</gene>
<protein>
    <recommendedName>
        <fullName evidence="3">Nudix hydrolase domain-containing protein</fullName>
    </recommendedName>
</protein>
<evidence type="ECO:0000259" key="3">
    <source>
        <dbReference type="PROSITE" id="PS51462"/>
    </source>
</evidence>
<reference evidence="4" key="1">
    <citation type="submission" date="2019-08" db="EMBL/GenBank/DDBJ databases">
        <authorList>
            <person name="Kucharzyk K."/>
            <person name="Murdoch R.W."/>
            <person name="Higgins S."/>
            <person name="Loffler F."/>
        </authorList>
    </citation>
    <scope>NUCLEOTIDE SEQUENCE</scope>
</reference>
<evidence type="ECO:0000256" key="2">
    <source>
        <dbReference type="ARBA" id="ARBA00022801"/>
    </source>
</evidence>
<comment type="cofactor">
    <cofactor evidence="1">
        <name>Mg(2+)</name>
        <dbReference type="ChEBI" id="CHEBI:18420"/>
    </cofactor>
</comment>
<evidence type="ECO:0000256" key="1">
    <source>
        <dbReference type="ARBA" id="ARBA00001946"/>
    </source>
</evidence>
<dbReference type="Gene3D" id="3.90.79.10">
    <property type="entry name" value="Nucleoside Triphosphate Pyrophosphohydrolase"/>
    <property type="match status" value="1"/>
</dbReference>
<sequence>MEKFVECKFDRPNYFKRDVYPTPNISVRTVILNEDKTKILLVREANSQTYSIPGGWADLYDSPSCAAKNECSQEAGADVEIVRLVGLINHTPYKKPNSVPEYVAVFEGKVKGELHSHEYETDDVNWFELENLPVISGKVDPREMKRMIDAVKDNKTIFD</sequence>
<dbReference type="SUPFAM" id="SSF55811">
    <property type="entry name" value="Nudix"/>
    <property type="match status" value="1"/>
</dbReference>
<proteinExistence type="predicted"/>
<accession>A0A645D4A5</accession>
<dbReference type="Pfam" id="PF00293">
    <property type="entry name" value="NUDIX"/>
    <property type="match status" value="1"/>
</dbReference>
<dbReference type="AlphaFoldDB" id="A0A645D4A5"/>
<organism evidence="4">
    <name type="scientific">bioreactor metagenome</name>
    <dbReference type="NCBI Taxonomy" id="1076179"/>
    <lineage>
        <taxon>unclassified sequences</taxon>
        <taxon>metagenomes</taxon>
        <taxon>ecological metagenomes</taxon>
    </lineage>
</organism>
<feature type="domain" description="Nudix hydrolase" evidence="3">
    <location>
        <begin position="22"/>
        <end position="152"/>
    </location>
</feature>
<dbReference type="InterPro" id="IPR015797">
    <property type="entry name" value="NUDIX_hydrolase-like_dom_sf"/>
</dbReference>